<sequence length="339" mass="40756">MRMTSLPTEVKIDILKFFNFEELFLIKQSNRYFNDFIDKYEGEFARMELSRISIVDIDNFNSNVDYKLIKPEVRNFDLPLDGEWVDERLEEKWKTALVEPIPLFLHDCESKNHAIFMSKEVEEYYRLLHLPNYITNIDEMKIVRHYLNKIFNYSFKEASFKLVIFNQLLIELLFENVKIPIQFYVKEYWIMPKNNNIANLLKFIWNYLISKSLTIDFLHIIDAEKYIDILFKILMNGNRFSEICFNFLGLPGIFDLVINHIETSNDCSKIVANIKFIDGYLPFKLSKRAVNVEENPDHMNYYHFIKFQLSNQHNPKIKFSILYTKFHESIKDIEIKRIK</sequence>
<evidence type="ECO:0000259" key="1">
    <source>
        <dbReference type="PROSITE" id="PS50181"/>
    </source>
</evidence>
<keyword evidence="2" id="KW-1185">Reference proteome</keyword>
<dbReference type="WBParaSite" id="MhA1_Contig1229.frz3.gene5">
    <property type="protein sequence ID" value="MhA1_Contig1229.frz3.gene5"/>
    <property type="gene ID" value="MhA1_Contig1229.frz3.gene5"/>
</dbReference>
<dbReference type="PROSITE" id="PS50181">
    <property type="entry name" value="FBOX"/>
    <property type="match status" value="1"/>
</dbReference>
<name>A0A1I8B280_MELHA</name>
<proteinExistence type="predicted"/>
<protein>
    <submittedName>
        <fullName evidence="3">F-box domain-containing protein</fullName>
    </submittedName>
</protein>
<organism evidence="2 3">
    <name type="scientific">Meloidogyne hapla</name>
    <name type="common">Root-knot nematode worm</name>
    <dbReference type="NCBI Taxonomy" id="6305"/>
    <lineage>
        <taxon>Eukaryota</taxon>
        <taxon>Metazoa</taxon>
        <taxon>Ecdysozoa</taxon>
        <taxon>Nematoda</taxon>
        <taxon>Chromadorea</taxon>
        <taxon>Rhabditida</taxon>
        <taxon>Tylenchina</taxon>
        <taxon>Tylenchomorpha</taxon>
        <taxon>Tylenchoidea</taxon>
        <taxon>Meloidogynidae</taxon>
        <taxon>Meloidogyninae</taxon>
        <taxon>Meloidogyne</taxon>
    </lineage>
</organism>
<dbReference type="AlphaFoldDB" id="A0A1I8B280"/>
<evidence type="ECO:0000313" key="3">
    <source>
        <dbReference type="WBParaSite" id="MhA1_Contig1229.frz3.gene5"/>
    </source>
</evidence>
<dbReference type="Proteomes" id="UP000095281">
    <property type="component" value="Unplaced"/>
</dbReference>
<dbReference type="InterPro" id="IPR001810">
    <property type="entry name" value="F-box_dom"/>
</dbReference>
<accession>A0A1I8B280</accession>
<feature type="domain" description="F-box" evidence="1">
    <location>
        <begin position="1"/>
        <end position="47"/>
    </location>
</feature>
<reference evidence="3" key="1">
    <citation type="submission" date="2016-11" db="UniProtKB">
        <authorList>
            <consortium name="WormBaseParasite"/>
        </authorList>
    </citation>
    <scope>IDENTIFICATION</scope>
</reference>
<evidence type="ECO:0000313" key="2">
    <source>
        <dbReference type="Proteomes" id="UP000095281"/>
    </source>
</evidence>